<gene>
    <name evidence="6" type="ORF">So717_05940</name>
</gene>
<reference evidence="6 7" key="1">
    <citation type="submission" date="2019-12" db="EMBL/GenBank/DDBJ databases">
        <title>Roseobacter cerasinus sp. nov., isolated from seawater around aquaculture.</title>
        <authorList>
            <person name="Muramatsu S."/>
            <person name="Takabe Y."/>
            <person name="Mori K."/>
            <person name="Takaichi S."/>
            <person name="Hanada S."/>
        </authorList>
    </citation>
    <scope>NUCLEOTIDE SEQUENCE [LARGE SCALE GENOMIC DNA]</scope>
    <source>
        <strain evidence="6 7">AI77</strain>
    </source>
</reference>
<dbReference type="GO" id="GO:0016020">
    <property type="term" value="C:membrane"/>
    <property type="evidence" value="ECO:0007669"/>
    <property type="project" value="UniProtKB-SubCell"/>
</dbReference>
<keyword evidence="2 5" id="KW-0812">Transmembrane</keyword>
<dbReference type="PANTHER" id="PTHR35371">
    <property type="entry name" value="INNER MEMBRANE PROTEIN"/>
    <property type="match status" value="1"/>
</dbReference>
<dbReference type="RefSeq" id="WP_159974696.1">
    <property type="nucleotide sequence ID" value="NZ_BLIV01000001.1"/>
</dbReference>
<evidence type="ECO:0000313" key="7">
    <source>
        <dbReference type="Proteomes" id="UP000436522"/>
    </source>
</evidence>
<evidence type="ECO:0000256" key="5">
    <source>
        <dbReference type="SAM" id="Phobius"/>
    </source>
</evidence>
<evidence type="ECO:0000256" key="4">
    <source>
        <dbReference type="ARBA" id="ARBA00023136"/>
    </source>
</evidence>
<feature type="transmembrane region" description="Helical" evidence="5">
    <location>
        <begin position="118"/>
        <end position="136"/>
    </location>
</feature>
<feature type="transmembrane region" description="Helical" evidence="5">
    <location>
        <begin position="94"/>
        <end position="112"/>
    </location>
</feature>
<dbReference type="InterPro" id="IPR023352">
    <property type="entry name" value="MAPEG-like_dom_sf"/>
</dbReference>
<evidence type="ECO:0000256" key="2">
    <source>
        <dbReference type="ARBA" id="ARBA00022692"/>
    </source>
</evidence>
<dbReference type="PANTHER" id="PTHR35371:SF1">
    <property type="entry name" value="BLR7753 PROTEIN"/>
    <property type="match status" value="1"/>
</dbReference>
<proteinExistence type="predicted"/>
<sequence>MTVELTVLALAALLQGVQFMLMAVPANIELAPGDTLSPRDRDKLGGDLVDKLSPRTARLYRALNNHFEALILFTIAVVVVTLGGQSSALTQACAWVYLGARVLYIPAYAFGWVPWRSLIWFVGFAATLLMVLAALVQAGQL</sequence>
<evidence type="ECO:0000313" key="6">
    <source>
        <dbReference type="EMBL" id="GFE48841.1"/>
    </source>
</evidence>
<dbReference type="OrthoDB" id="7743618at2"/>
<comment type="subcellular location">
    <subcellularLocation>
        <location evidence="1">Membrane</location>
    </subcellularLocation>
</comment>
<dbReference type="InterPro" id="IPR001129">
    <property type="entry name" value="Membr-assoc_MAPEG"/>
</dbReference>
<organism evidence="6 7">
    <name type="scientific">Roseobacter cerasinus</name>
    <dbReference type="NCBI Taxonomy" id="2602289"/>
    <lineage>
        <taxon>Bacteria</taxon>
        <taxon>Pseudomonadati</taxon>
        <taxon>Pseudomonadota</taxon>
        <taxon>Alphaproteobacteria</taxon>
        <taxon>Rhodobacterales</taxon>
        <taxon>Roseobacteraceae</taxon>
        <taxon>Roseobacter</taxon>
    </lineage>
</organism>
<dbReference type="AlphaFoldDB" id="A0A640VP36"/>
<evidence type="ECO:0000256" key="3">
    <source>
        <dbReference type="ARBA" id="ARBA00022989"/>
    </source>
</evidence>
<comment type="caution">
    <text evidence="6">The sequence shown here is derived from an EMBL/GenBank/DDBJ whole genome shotgun (WGS) entry which is preliminary data.</text>
</comment>
<feature type="transmembrane region" description="Helical" evidence="5">
    <location>
        <begin position="63"/>
        <end position="82"/>
    </location>
</feature>
<keyword evidence="3 5" id="KW-1133">Transmembrane helix</keyword>
<dbReference type="Pfam" id="PF01124">
    <property type="entry name" value="MAPEG"/>
    <property type="match status" value="1"/>
</dbReference>
<dbReference type="EMBL" id="BLIV01000001">
    <property type="protein sequence ID" value="GFE48841.1"/>
    <property type="molecule type" value="Genomic_DNA"/>
</dbReference>
<accession>A0A640VP36</accession>
<protein>
    <submittedName>
        <fullName evidence="6">Membrane protein</fullName>
    </submittedName>
</protein>
<dbReference type="Proteomes" id="UP000436522">
    <property type="component" value="Unassembled WGS sequence"/>
</dbReference>
<name>A0A640VP36_9RHOB</name>
<evidence type="ECO:0000256" key="1">
    <source>
        <dbReference type="ARBA" id="ARBA00004370"/>
    </source>
</evidence>
<keyword evidence="4 5" id="KW-0472">Membrane</keyword>
<dbReference type="SUPFAM" id="SSF161084">
    <property type="entry name" value="MAPEG domain-like"/>
    <property type="match status" value="1"/>
</dbReference>
<keyword evidence="7" id="KW-1185">Reference proteome</keyword>
<dbReference type="Gene3D" id="1.20.120.550">
    <property type="entry name" value="Membrane associated eicosanoid/glutathione metabolism-like domain"/>
    <property type="match status" value="1"/>
</dbReference>